<reference evidence="1" key="1">
    <citation type="submission" date="2014-11" db="EMBL/GenBank/DDBJ databases">
        <authorList>
            <person name="Amaro Gonzalez C."/>
        </authorList>
    </citation>
    <scope>NUCLEOTIDE SEQUENCE</scope>
</reference>
<dbReference type="AlphaFoldDB" id="A0A0E9S5M7"/>
<organism evidence="1">
    <name type="scientific">Anguilla anguilla</name>
    <name type="common">European freshwater eel</name>
    <name type="synonym">Muraena anguilla</name>
    <dbReference type="NCBI Taxonomy" id="7936"/>
    <lineage>
        <taxon>Eukaryota</taxon>
        <taxon>Metazoa</taxon>
        <taxon>Chordata</taxon>
        <taxon>Craniata</taxon>
        <taxon>Vertebrata</taxon>
        <taxon>Euteleostomi</taxon>
        <taxon>Actinopterygii</taxon>
        <taxon>Neopterygii</taxon>
        <taxon>Teleostei</taxon>
        <taxon>Anguilliformes</taxon>
        <taxon>Anguillidae</taxon>
        <taxon>Anguilla</taxon>
    </lineage>
</organism>
<proteinExistence type="predicted"/>
<accession>A0A0E9S5M7</accession>
<protein>
    <submittedName>
        <fullName evidence="1">Uncharacterized protein</fullName>
    </submittedName>
</protein>
<reference evidence="1" key="2">
    <citation type="journal article" date="2015" name="Fish Shellfish Immunol.">
        <title>Early steps in the European eel (Anguilla anguilla)-Vibrio vulnificus interaction in the gills: Role of the RtxA13 toxin.</title>
        <authorList>
            <person name="Callol A."/>
            <person name="Pajuelo D."/>
            <person name="Ebbesson L."/>
            <person name="Teles M."/>
            <person name="MacKenzie S."/>
            <person name="Amaro C."/>
        </authorList>
    </citation>
    <scope>NUCLEOTIDE SEQUENCE</scope>
</reference>
<evidence type="ECO:0000313" key="1">
    <source>
        <dbReference type="EMBL" id="JAH35960.1"/>
    </source>
</evidence>
<name>A0A0E9S5M7_ANGAN</name>
<sequence length="44" mass="4940">MQSNSVRLAPLCFRLVQAEEVWVRSLAVPLKAGSILSKKKELQD</sequence>
<dbReference type="EMBL" id="GBXM01072617">
    <property type="protein sequence ID" value="JAH35960.1"/>
    <property type="molecule type" value="Transcribed_RNA"/>
</dbReference>